<keyword evidence="5 6" id="KW-0472">Membrane</keyword>
<feature type="transmembrane region" description="Helical" evidence="6">
    <location>
        <begin position="224"/>
        <end position="242"/>
    </location>
</feature>
<accession>A0AAN9YVU4</accession>
<evidence type="ECO:0000256" key="1">
    <source>
        <dbReference type="ARBA" id="ARBA00004141"/>
    </source>
</evidence>
<evidence type="ECO:0000256" key="6">
    <source>
        <dbReference type="SAM" id="Phobius"/>
    </source>
</evidence>
<comment type="subcellular location">
    <subcellularLocation>
        <location evidence="1">Membrane</location>
        <topology evidence="1">Multi-pass membrane protein</topology>
    </subcellularLocation>
</comment>
<comment type="caution">
    <text evidence="7">The sequence shown here is derived from an EMBL/GenBank/DDBJ whole genome shotgun (WGS) entry which is preliminary data.</text>
</comment>
<dbReference type="GO" id="GO:0006888">
    <property type="term" value="P:endoplasmic reticulum to Golgi vesicle-mediated transport"/>
    <property type="evidence" value="ECO:0007669"/>
    <property type="project" value="InterPro"/>
</dbReference>
<dbReference type="GO" id="GO:0048280">
    <property type="term" value="P:vesicle fusion with Golgi apparatus"/>
    <property type="evidence" value="ECO:0007669"/>
    <property type="project" value="TreeGrafter"/>
</dbReference>
<protein>
    <recommendedName>
        <fullName evidence="9">Protein YIP</fullName>
    </recommendedName>
</protein>
<organism evidence="7 8">
    <name type="scientific">Diatrype stigma</name>
    <dbReference type="NCBI Taxonomy" id="117547"/>
    <lineage>
        <taxon>Eukaryota</taxon>
        <taxon>Fungi</taxon>
        <taxon>Dikarya</taxon>
        <taxon>Ascomycota</taxon>
        <taxon>Pezizomycotina</taxon>
        <taxon>Sordariomycetes</taxon>
        <taxon>Xylariomycetidae</taxon>
        <taxon>Xylariales</taxon>
        <taxon>Diatrypaceae</taxon>
        <taxon>Diatrype</taxon>
    </lineage>
</organism>
<dbReference type="PANTHER" id="PTHR21236:SF2">
    <property type="entry name" value="PROTEIN YIPF"/>
    <property type="match status" value="1"/>
</dbReference>
<dbReference type="GO" id="GO:0016020">
    <property type="term" value="C:membrane"/>
    <property type="evidence" value="ECO:0007669"/>
    <property type="project" value="UniProtKB-SubCell"/>
</dbReference>
<dbReference type="InterPro" id="IPR045231">
    <property type="entry name" value="Yip1/4-like"/>
</dbReference>
<keyword evidence="4 6" id="KW-1133">Transmembrane helix</keyword>
<evidence type="ECO:0008006" key="9">
    <source>
        <dbReference type="Google" id="ProtNLM"/>
    </source>
</evidence>
<gene>
    <name evidence="7" type="ORF">SLS62_001515</name>
</gene>
<feature type="transmembrane region" description="Helical" evidence="6">
    <location>
        <begin position="152"/>
        <end position="171"/>
    </location>
</feature>
<keyword evidence="3 6" id="KW-0812">Transmembrane</keyword>
<name>A0AAN9YVU4_9PEZI</name>
<dbReference type="AlphaFoldDB" id="A0AAN9YVU4"/>
<evidence type="ECO:0000256" key="5">
    <source>
        <dbReference type="ARBA" id="ARBA00023136"/>
    </source>
</evidence>
<dbReference type="GO" id="GO:0005802">
    <property type="term" value="C:trans-Golgi network"/>
    <property type="evidence" value="ECO:0007669"/>
    <property type="project" value="TreeGrafter"/>
</dbReference>
<evidence type="ECO:0000256" key="2">
    <source>
        <dbReference type="ARBA" id="ARBA00010596"/>
    </source>
</evidence>
<reference evidence="7 8" key="1">
    <citation type="submission" date="2024-02" db="EMBL/GenBank/DDBJ databases">
        <title>De novo assembly and annotation of 12 fungi associated with fruit tree decline syndrome in Ontario, Canada.</title>
        <authorList>
            <person name="Sulman M."/>
            <person name="Ellouze W."/>
            <person name="Ilyukhin E."/>
        </authorList>
    </citation>
    <scope>NUCLEOTIDE SEQUENCE [LARGE SCALE GENOMIC DNA]</scope>
    <source>
        <strain evidence="7 8">M11/M66-122</strain>
    </source>
</reference>
<dbReference type="EMBL" id="JAKJXP020000007">
    <property type="protein sequence ID" value="KAK7756289.1"/>
    <property type="molecule type" value="Genomic_DNA"/>
</dbReference>
<feature type="transmembrane region" description="Helical" evidence="6">
    <location>
        <begin position="280"/>
        <end position="298"/>
    </location>
</feature>
<evidence type="ECO:0000313" key="8">
    <source>
        <dbReference type="Proteomes" id="UP001320420"/>
    </source>
</evidence>
<evidence type="ECO:0000256" key="4">
    <source>
        <dbReference type="ARBA" id="ARBA00022989"/>
    </source>
</evidence>
<sequence>MAQYYGAPPPNQFAAGGASAQNLQFYPSSYSPGVPGPQQAAYGYGAPPPGTSSYGGFGGGAPGVSGRMGEQGGLRTGWLAAFSTEGYDGEPPLLEELGVNFGHIQMKTLAVLNPFARIDQNIMDDSDLAGPILFFLLFGTFLLFSGKVHFGYIYGLALIGSIGLHTILSLMSPDGNSASPATHAAVPPYSAGPGYPGDPGVSAHDDPNKGPLSSSLTFVRSASVLGYCLLPLVLTSAVGIIMPMDGPIGYILTSAAIIWCTTSASAMFCAVGRMRAMRGLVAYPLMLFYVGFGIMGIFSSRGSGSLSKVAGVS</sequence>
<evidence type="ECO:0000313" key="7">
    <source>
        <dbReference type="EMBL" id="KAK7756289.1"/>
    </source>
</evidence>
<dbReference type="Proteomes" id="UP001320420">
    <property type="component" value="Unassembled WGS sequence"/>
</dbReference>
<proteinExistence type="inferred from homology"/>
<keyword evidence="8" id="KW-1185">Reference proteome</keyword>
<feature type="transmembrane region" description="Helical" evidence="6">
    <location>
        <begin position="128"/>
        <end position="146"/>
    </location>
</feature>
<dbReference type="PANTHER" id="PTHR21236">
    <property type="entry name" value="GOLGI MEMBRANE PROTEIN YIP1"/>
    <property type="match status" value="1"/>
</dbReference>
<feature type="transmembrane region" description="Helical" evidence="6">
    <location>
        <begin position="248"/>
        <end position="268"/>
    </location>
</feature>
<comment type="similarity">
    <text evidence="2">Belongs to the YIP1 family.</text>
</comment>
<evidence type="ECO:0000256" key="3">
    <source>
        <dbReference type="ARBA" id="ARBA00022692"/>
    </source>
</evidence>